<evidence type="ECO:0000313" key="1">
    <source>
        <dbReference type="EMBL" id="RUS58064.1"/>
    </source>
</evidence>
<evidence type="ECO:0000313" key="2">
    <source>
        <dbReference type="Proteomes" id="UP000288623"/>
    </source>
</evidence>
<name>A0A433RXP6_9BACL</name>
<organism evidence="1 2">
    <name type="scientific">Candidatus Kurthia intestinigallinarum</name>
    <dbReference type="NCBI Taxonomy" id="1562256"/>
    <lineage>
        <taxon>Bacteria</taxon>
        <taxon>Bacillati</taxon>
        <taxon>Bacillota</taxon>
        <taxon>Bacilli</taxon>
        <taxon>Bacillales</taxon>
        <taxon>Caryophanaceae</taxon>
        <taxon>Kurthia</taxon>
    </lineage>
</organism>
<accession>A0A433RXP6</accession>
<reference evidence="1 2" key="1">
    <citation type="submission" date="2014-11" db="EMBL/GenBank/DDBJ databases">
        <title>Genome sequence and analysis of novel Kurthia sp.</title>
        <authorList>
            <person name="Lawson J.N."/>
            <person name="Gonzalez J.E."/>
            <person name="Rinauldi L."/>
            <person name="Xuan Z."/>
            <person name="Firman A."/>
            <person name="Shaddox L."/>
            <person name="Trudeau A."/>
            <person name="Shah S."/>
            <person name="Reiman D."/>
        </authorList>
    </citation>
    <scope>NUCLEOTIDE SEQUENCE [LARGE SCALE GENOMIC DNA]</scope>
    <source>
        <strain evidence="1 2">3B1D</strain>
    </source>
</reference>
<dbReference type="Proteomes" id="UP000288623">
    <property type="component" value="Unassembled WGS sequence"/>
</dbReference>
<protein>
    <submittedName>
        <fullName evidence="1">Uncharacterized protein</fullName>
    </submittedName>
</protein>
<dbReference type="RefSeq" id="WP_126989400.1">
    <property type="nucleotide sequence ID" value="NZ_JTFC01000008.1"/>
</dbReference>
<dbReference type="AlphaFoldDB" id="A0A433RXP6"/>
<dbReference type="EMBL" id="JTFC01000008">
    <property type="protein sequence ID" value="RUS58064.1"/>
    <property type="molecule type" value="Genomic_DNA"/>
</dbReference>
<comment type="caution">
    <text evidence="1">The sequence shown here is derived from an EMBL/GenBank/DDBJ whole genome shotgun (WGS) entry which is preliminary data.</text>
</comment>
<gene>
    <name evidence="1" type="ORF">QI30_02640</name>
</gene>
<proteinExistence type="predicted"/>
<keyword evidence="2" id="KW-1185">Reference proteome</keyword>
<sequence>MNHYATDYIRVGEALNIVECRLYQLDYHMRHELDGHIEQWQERQMIYGLLQAVYIRLYELNEIDDVTLVCKHERTDLSSATAVLTFRKMYFISDQVVRHYPADFERYWASRITIEQFTPLSDAIWQQLNHAMQQKIQLDGEADVAREIKLLQRFLAE</sequence>
<dbReference type="OrthoDB" id="2454960at2"/>